<proteinExistence type="predicted"/>
<dbReference type="EMBL" id="KN716150">
    <property type="protein sequence ID" value="KJH53575.1"/>
    <property type="molecule type" value="Genomic_DNA"/>
</dbReference>
<evidence type="ECO:0000313" key="3">
    <source>
        <dbReference type="Proteomes" id="UP000053766"/>
    </source>
</evidence>
<evidence type="ECO:0000256" key="1">
    <source>
        <dbReference type="SAM" id="Phobius"/>
    </source>
</evidence>
<reference evidence="3" key="2">
    <citation type="journal article" date="2016" name="Sci. Rep.">
        <title>Dictyocaulus viviparus genome, variome and transcriptome elucidate lungworm biology and support future intervention.</title>
        <authorList>
            <person name="McNulty S.N."/>
            <person name="Strube C."/>
            <person name="Rosa B.A."/>
            <person name="Martin J.C."/>
            <person name="Tyagi R."/>
            <person name="Choi Y.J."/>
            <person name="Wang Q."/>
            <person name="Hallsworth Pepin K."/>
            <person name="Zhang X."/>
            <person name="Ozersky P."/>
            <person name="Wilson R.K."/>
            <person name="Sternberg P.W."/>
            <person name="Gasser R.B."/>
            <person name="Mitreva M."/>
        </authorList>
    </citation>
    <scope>NUCLEOTIDE SEQUENCE [LARGE SCALE GENOMIC DNA]</scope>
    <source>
        <strain evidence="3">HannoverDv2000</strain>
    </source>
</reference>
<keyword evidence="1" id="KW-1133">Transmembrane helix</keyword>
<organism evidence="2 3">
    <name type="scientific">Dictyocaulus viviparus</name>
    <name type="common">Bovine lungworm</name>
    <dbReference type="NCBI Taxonomy" id="29172"/>
    <lineage>
        <taxon>Eukaryota</taxon>
        <taxon>Metazoa</taxon>
        <taxon>Ecdysozoa</taxon>
        <taxon>Nematoda</taxon>
        <taxon>Chromadorea</taxon>
        <taxon>Rhabditida</taxon>
        <taxon>Rhabditina</taxon>
        <taxon>Rhabditomorpha</taxon>
        <taxon>Strongyloidea</taxon>
        <taxon>Metastrongylidae</taxon>
        <taxon>Dictyocaulus</taxon>
    </lineage>
</organism>
<name>A0A0D8Y9Z6_DICVI</name>
<keyword evidence="1" id="KW-0812">Transmembrane</keyword>
<sequence>MVPNSIYEDLAPPMAFFALIVNIVVVCLSIYLIFYFMALTANAVLDVGDALIPSREVKKIIEPTRWQPLTVAVISSLFGISEEEVICEYTRDIEARTWIVRHSFPSNSLTKHFLTRYSSRFLTIGYDIPSKESRNVTGSGEYRKDELIIAPRLRMSTILPVR</sequence>
<feature type="transmembrane region" description="Helical" evidence="1">
    <location>
        <begin position="15"/>
        <end position="36"/>
    </location>
</feature>
<dbReference type="AlphaFoldDB" id="A0A0D8Y9Z6"/>
<accession>A0A0D8Y9Z6</accession>
<dbReference type="OrthoDB" id="5786667at2759"/>
<keyword evidence="3" id="KW-1185">Reference proteome</keyword>
<dbReference type="Proteomes" id="UP000053766">
    <property type="component" value="Unassembled WGS sequence"/>
</dbReference>
<protein>
    <submittedName>
        <fullName evidence="2">Uncharacterized protein</fullName>
    </submittedName>
</protein>
<gene>
    <name evidence="2" type="ORF">DICVIV_00003</name>
</gene>
<reference evidence="2 3" key="1">
    <citation type="submission" date="2013-11" db="EMBL/GenBank/DDBJ databases">
        <title>Draft genome of the bovine lungworm Dictyocaulus viviparus.</title>
        <authorList>
            <person name="Mitreva M."/>
        </authorList>
    </citation>
    <scope>NUCLEOTIDE SEQUENCE [LARGE SCALE GENOMIC DNA]</scope>
    <source>
        <strain evidence="2 3">HannoverDv2000</strain>
    </source>
</reference>
<evidence type="ECO:0000313" key="2">
    <source>
        <dbReference type="EMBL" id="KJH53575.1"/>
    </source>
</evidence>
<keyword evidence="1" id="KW-0472">Membrane</keyword>